<feature type="region of interest" description="Disordered" evidence="6">
    <location>
        <begin position="41"/>
        <end position="62"/>
    </location>
</feature>
<feature type="signal peptide" evidence="8">
    <location>
        <begin position="1"/>
        <end position="23"/>
    </location>
</feature>
<keyword evidence="5 7" id="KW-0472">Membrane</keyword>
<feature type="transmembrane region" description="Helical" evidence="7">
    <location>
        <begin position="65"/>
        <end position="86"/>
    </location>
</feature>
<evidence type="ECO:0000256" key="3">
    <source>
        <dbReference type="ARBA" id="ARBA00022692"/>
    </source>
</evidence>
<evidence type="ECO:0000256" key="5">
    <source>
        <dbReference type="ARBA" id="ARBA00023136"/>
    </source>
</evidence>
<keyword evidence="4 7" id="KW-1133">Transmembrane helix</keyword>
<protein>
    <recommendedName>
        <fullName evidence="11">Flagellar biosynthesis protein, FliO</fullName>
    </recommendedName>
</protein>
<gene>
    <name evidence="9" type="ORF">SAMN05192549_105182</name>
</gene>
<dbReference type="InterPro" id="IPR022781">
    <property type="entry name" value="Flagellar_biosynth_FliO"/>
</dbReference>
<dbReference type="EMBL" id="FRCX01000005">
    <property type="protein sequence ID" value="SHN17881.1"/>
    <property type="molecule type" value="Genomic_DNA"/>
</dbReference>
<proteinExistence type="predicted"/>
<evidence type="ECO:0000256" key="1">
    <source>
        <dbReference type="ARBA" id="ARBA00004236"/>
    </source>
</evidence>
<dbReference type="AlphaFoldDB" id="A0A1M7PL58"/>
<organism evidence="9 10">
    <name type="scientific">Duganella sacchari</name>
    <dbReference type="NCBI Taxonomy" id="551987"/>
    <lineage>
        <taxon>Bacteria</taxon>
        <taxon>Pseudomonadati</taxon>
        <taxon>Pseudomonadota</taxon>
        <taxon>Betaproteobacteria</taxon>
        <taxon>Burkholderiales</taxon>
        <taxon>Oxalobacteraceae</taxon>
        <taxon>Telluria group</taxon>
        <taxon>Duganella</taxon>
    </lineage>
</organism>
<keyword evidence="10" id="KW-1185">Reference proteome</keyword>
<keyword evidence="3 7" id="KW-0812">Transmembrane</keyword>
<dbReference type="OrthoDB" id="7409867at2"/>
<name>A0A1M7PL58_9BURK</name>
<dbReference type="GO" id="GO:0044781">
    <property type="term" value="P:bacterial-type flagellum organization"/>
    <property type="evidence" value="ECO:0007669"/>
    <property type="project" value="InterPro"/>
</dbReference>
<accession>A0A1M7PL58</accession>
<evidence type="ECO:0000313" key="10">
    <source>
        <dbReference type="Proteomes" id="UP000184339"/>
    </source>
</evidence>
<reference evidence="10" key="1">
    <citation type="submission" date="2016-11" db="EMBL/GenBank/DDBJ databases">
        <authorList>
            <person name="Varghese N."/>
            <person name="Submissions S."/>
        </authorList>
    </citation>
    <scope>NUCLEOTIDE SEQUENCE [LARGE SCALE GENOMIC DNA]</scope>
    <source>
        <strain evidence="10">Sac-22</strain>
    </source>
</reference>
<evidence type="ECO:0000256" key="4">
    <source>
        <dbReference type="ARBA" id="ARBA00022989"/>
    </source>
</evidence>
<evidence type="ECO:0000256" key="7">
    <source>
        <dbReference type="SAM" id="Phobius"/>
    </source>
</evidence>
<feature type="chain" id="PRO_5011958020" description="Flagellar biosynthesis protein, FliO" evidence="8">
    <location>
        <begin position="24"/>
        <end position="164"/>
    </location>
</feature>
<evidence type="ECO:0000313" key="9">
    <source>
        <dbReference type="EMBL" id="SHN17881.1"/>
    </source>
</evidence>
<keyword evidence="2" id="KW-1003">Cell membrane</keyword>
<dbReference type="RefSeq" id="WP_139260517.1">
    <property type="nucleotide sequence ID" value="NZ_FRCX01000005.1"/>
</dbReference>
<evidence type="ECO:0000256" key="6">
    <source>
        <dbReference type="SAM" id="MobiDB-lite"/>
    </source>
</evidence>
<dbReference type="Pfam" id="PF04347">
    <property type="entry name" value="FliO"/>
    <property type="match status" value="1"/>
</dbReference>
<comment type="subcellular location">
    <subcellularLocation>
        <location evidence="1">Cell membrane</location>
    </subcellularLocation>
</comment>
<evidence type="ECO:0008006" key="11">
    <source>
        <dbReference type="Google" id="ProtNLM"/>
    </source>
</evidence>
<sequence length="164" mass="16923">MRAGLGRAGVLLCWGLWGGMAFAAPAETPAATAVAAAPVSSGDSARAPLPATLPFRRDPDTASTAPGLAGSALAVLAVAAALALTWRARKTRMRLPAPATPGWRGWLNVPAADEVIQTLGSRQLSPGVRLHVVQWEGRRYLLAHSAAGVSLLDQQAASTETDRA</sequence>
<keyword evidence="8" id="KW-0732">Signal</keyword>
<evidence type="ECO:0000256" key="8">
    <source>
        <dbReference type="SAM" id="SignalP"/>
    </source>
</evidence>
<dbReference type="GO" id="GO:0016020">
    <property type="term" value="C:membrane"/>
    <property type="evidence" value="ECO:0007669"/>
    <property type="project" value="InterPro"/>
</dbReference>
<evidence type="ECO:0000256" key="2">
    <source>
        <dbReference type="ARBA" id="ARBA00022475"/>
    </source>
</evidence>
<dbReference type="STRING" id="551987.SAMN05192549_105182"/>
<dbReference type="Proteomes" id="UP000184339">
    <property type="component" value="Unassembled WGS sequence"/>
</dbReference>